<dbReference type="EMBL" id="CP003811">
    <property type="protein sequence ID" value="AIQ92105.1"/>
    <property type="molecule type" value="Genomic_DNA"/>
</dbReference>
<dbReference type="Gene3D" id="2.60.40.2480">
    <property type="entry name" value="Periplasmic metal-binding protein Tp34-type"/>
    <property type="match status" value="1"/>
</dbReference>
<dbReference type="InterPro" id="IPR018470">
    <property type="entry name" value="Metal-bd_Tp34-typ"/>
</dbReference>
<dbReference type="Pfam" id="PF10634">
    <property type="entry name" value="Iron_transport"/>
    <property type="match status" value="1"/>
</dbReference>
<feature type="chain" id="PRO_5001848206" evidence="3">
    <location>
        <begin position="28"/>
        <end position="187"/>
    </location>
</feature>
<dbReference type="AlphaFoldDB" id="A0A089NZZ1"/>
<dbReference type="STRING" id="693986.MOC_4350"/>
<comment type="similarity">
    <text evidence="1">Belongs to the UPF0423 family.</text>
</comment>
<protein>
    <submittedName>
        <fullName evidence="4">Protein of unassigned function</fullName>
    </submittedName>
</protein>
<dbReference type="RefSeq" id="WP_205782340.1">
    <property type="nucleotide sequence ID" value="NZ_CP003811.1"/>
</dbReference>
<dbReference type="Proteomes" id="UP000029492">
    <property type="component" value="Chromosome"/>
</dbReference>
<dbReference type="InterPro" id="IPR038482">
    <property type="entry name" value="Tp34-type_sf"/>
</dbReference>
<reference evidence="4 5" key="1">
    <citation type="journal article" date="2014" name="PLoS ONE">
        <title>Genome Information of Methylobacterium oryzae, a Plant-Probiotic Methylotroph in the Phyllosphere.</title>
        <authorList>
            <person name="Kwak M.J."/>
            <person name="Jeong H."/>
            <person name="Madhaiyan M."/>
            <person name="Lee Y."/>
            <person name="Sa T.M."/>
            <person name="Oh T.K."/>
            <person name="Kim J.F."/>
        </authorList>
    </citation>
    <scope>NUCLEOTIDE SEQUENCE [LARGE SCALE GENOMIC DNA]</scope>
    <source>
        <strain evidence="4 5">CBMB20</strain>
    </source>
</reference>
<evidence type="ECO:0000256" key="1">
    <source>
        <dbReference type="ARBA" id="ARBA00010013"/>
    </source>
</evidence>
<feature type="signal peptide" evidence="3">
    <location>
        <begin position="1"/>
        <end position="27"/>
    </location>
</feature>
<keyword evidence="5" id="KW-1185">Reference proteome</keyword>
<dbReference type="KEGG" id="mor:MOC_4350"/>
<proteinExistence type="inferred from homology"/>
<dbReference type="PIRSF" id="PIRSF017018">
    <property type="entry name" value="Tp34"/>
    <property type="match status" value="1"/>
</dbReference>
<sequence>MHASPITPLLRGLAAASLLAFAGPATAKEVPIGPHVTQNGLEVAAVYLQPIEMDPPGMMREAAKSDIHLETDIRAAKDNRNGFAEGDWVPALDVRFEAVKLDGDKPTDQTVSGVLMPMVANDGPHYGDNVKLFGPGRYRLKVMVAPPGKDSHFGRHVDKETGVGPWFEPFAVTQDFTFAGVGKKGAY</sequence>
<gene>
    <name evidence="4" type="ORF">MOC_4350</name>
</gene>
<dbReference type="HOGENOM" id="CLU_100963_1_0_5"/>
<organism evidence="4 5">
    <name type="scientific">Methylobacterium oryzae CBMB20</name>
    <dbReference type="NCBI Taxonomy" id="693986"/>
    <lineage>
        <taxon>Bacteria</taxon>
        <taxon>Pseudomonadati</taxon>
        <taxon>Pseudomonadota</taxon>
        <taxon>Alphaproteobacteria</taxon>
        <taxon>Hyphomicrobiales</taxon>
        <taxon>Methylobacteriaceae</taxon>
        <taxon>Methylobacterium</taxon>
    </lineage>
</organism>
<name>A0A089NZZ1_9HYPH</name>
<evidence type="ECO:0000256" key="2">
    <source>
        <dbReference type="ARBA" id="ARBA00022729"/>
    </source>
</evidence>
<dbReference type="GeneID" id="96605972"/>
<evidence type="ECO:0000313" key="4">
    <source>
        <dbReference type="EMBL" id="AIQ92105.1"/>
    </source>
</evidence>
<accession>A0A089NZZ1</accession>
<evidence type="ECO:0000256" key="3">
    <source>
        <dbReference type="SAM" id="SignalP"/>
    </source>
</evidence>
<dbReference type="eggNOG" id="COG3470">
    <property type="taxonomic scope" value="Bacteria"/>
</dbReference>
<evidence type="ECO:0000313" key="5">
    <source>
        <dbReference type="Proteomes" id="UP000029492"/>
    </source>
</evidence>
<keyword evidence="2 3" id="KW-0732">Signal</keyword>